<keyword evidence="2" id="KW-1185">Reference proteome</keyword>
<sequence>MDEHPDGKLLICQVSPQAEFNQVVLSLFLVALDSHHTFLLSGSTKQRSKFSWRKVACPLI</sequence>
<evidence type="ECO:0000313" key="2">
    <source>
        <dbReference type="Proteomes" id="UP001497382"/>
    </source>
</evidence>
<dbReference type="EMBL" id="CAXIEN010000093">
    <property type="protein sequence ID" value="CAL1276420.1"/>
    <property type="molecule type" value="Genomic_DNA"/>
</dbReference>
<dbReference type="Proteomes" id="UP001497382">
    <property type="component" value="Unassembled WGS sequence"/>
</dbReference>
<gene>
    <name evidence="1" type="ORF">LARSCL_LOCUS8637</name>
</gene>
<evidence type="ECO:0000313" key="1">
    <source>
        <dbReference type="EMBL" id="CAL1276420.1"/>
    </source>
</evidence>
<reference evidence="1 2" key="1">
    <citation type="submission" date="2024-04" db="EMBL/GenBank/DDBJ databases">
        <authorList>
            <person name="Rising A."/>
            <person name="Reimegard J."/>
            <person name="Sonavane S."/>
            <person name="Akerstrom W."/>
            <person name="Nylinder S."/>
            <person name="Hedman E."/>
            <person name="Kallberg Y."/>
        </authorList>
    </citation>
    <scope>NUCLEOTIDE SEQUENCE [LARGE SCALE GENOMIC DNA]</scope>
</reference>
<protein>
    <submittedName>
        <fullName evidence="1">Uncharacterized protein</fullName>
    </submittedName>
</protein>
<accession>A0AAV2A0H6</accession>
<organism evidence="1 2">
    <name type="scientific">Larinioides sclopetarius</name>
    <dbReference type="NCBI Taxonomy" id="280406"/>
    <lineage>
        <taxon>Eukaryota</taxon>
        <taxon>Metazoa</taxon>
        <taxon>Ecdysozoa</taxon>
        <taxon>Arthropoda</taxon>
        <taxon>Chelicerata</taxon>
        <taxon>Arachnida</taxon>
        <taxon>Araneae</taxon>
        <taxon>Araneomorphae</taxon>
        <taxon>Entelegynae</taxon>
        <taxon>Araneoidea</taxon>
        <taxon>Araneidae</taxon>
        <taxon>Larinioides</taxon>
    </lineage>
</organism>
<name>A0AAV2A0H6_9ARAC</name>
<proteinExistence type="predicted"/>
<comment type="caution">
    <text evidence="1">The sequence shown here is derived from an EMBL/GenBank/DDBJ whole genome shotgun (WGS) entry which is preliminary data.</text>
</comment>
<dbReference type="AlphaFoldDB" id="A0AAV2A0H6"/>